<dbReference type="OrthoDB" id="78630at2759"/>
<dbReference type="AlphaFoldDB" id="W2KWB8"/>
<organism evidence="2">
    <name type="scientific">Phytophthora nicotianae</name>
    <name type="common">Potato buckeye rot agent</name>
    <name type="synonym">Phytophthora parasitica</name>
    <dbReference type="NCBI Taxonomy" id="4792"/>
    <lineage>
        <taxon>Eukaryota</taxon>
        <taxon>Sar</taxon>
        <taxon>Stramenopiles</taxon>
        <taxon>Oomycota</taxon>
        <taxon>Peronosporomycetes</taxon>
        <taxon>Peronosporales</taxon>
        <taxon>Peronosporaceae</taxon>
        <taxon>Phytophthora</taxon>
    </lineage>
</organism>
<evidence type="ECO:0000256" key="1">
    <source>
        <dbReference type="SAM" id="MobiDB-lite"/>
    </source>
</evidence>
<dbReference type="Proteomes" id="UP000054423">
    <property type="component" value="Unassembled WGS sequence"/>
</dbReference>
<sequence>MARLPHSLATQEEQKENYLPVDVSSADSTNAALRTGQRSLKKEGSSRGTQKGKGLRPPAKEAELLRDTVVIFEDGKQSADYHGVCCHYYFVCWMDTLLQEPSIRKLPNCLIVMDNAKYRTYYQK</sequence>
<protein>
    <submittedName>
        <fullName evidence="2">Uncharacterized protein</fullName>
    </submittedName>
</protein>
<dbReference type="VEuPathDB" id="FungiDB:PPTG_13734"/>
<proteinExistence type="predicted"/>
<name>W2KWB8_PHYNI</name>
<feature type="compositionally biased region" description="Polar residues" evidence="1">
    <location>
        <begin position="25"/>
        <end position="38"/>
    </location>
</feature>
<evidence type="ECO:0000313" key="2">
    <source>
        <dbReference type="EMBL" id="ETL89491.1"/>
    </source>
</evidence>
<gene>
    <name evidence="2" type="ORF">L917_11593</name>
</gene>
<feature type="region of interest" description="Disordered" evidence="1">
    <location>
        <begin position="1"/>
        <end position="59"/>
    </location>
</feature>
<accession>W2KWB8</accession>
<reference evidence="2" key="1">
    <citation type="submission" date="2013-11" db="EMBL/GenBank/DDBJ databases">
        <title>The Genome Sequence of Phytophthora parasitica CHvinca01.</title>
        <authorList>
            <consortium name="The Broad Institute Genomics Platform"/>
            <person name="Russ C."/>
            <person name="Tyler B."/>
            <person name="Panabieres F."/>
            <person name="Shan W."/>
            <person name="Tripathy S."/>
            <person name="Grunwald N."/>
            <person name="Machado M."/>
            <person name="Johnson C.S."/>
            <person name="Arredondo F."/>
            <person name="Hong C."/>
            <person name="Coffey M."/>
            <person name="Young S.K."/>
            <person name="Zeng Q."/>
            <person name="Gargeya S."/>
            <person name="Fitzgerald M."/>
            <person name="Abouelleil A."/>
            <person name="Alvarado L."/>
            <person name="Chapman S.B."/>
            <person name="Gainer-Dewar J."/>
            <person name="Goldberg J."/>
            <person name="Griggs A."/>
            <person name="Gujja S."/>
            <person name="Hansen M."/>
            <person name="Howarth C."/>
            <person name="Imamovic A."/>
            <person name="Ireland A."/>
            <person name="Larimer J."/>
            <person name="McCowan C."/>
            <person name="Murphy C."/>
            <person name="Pearson M."/>
            <person name="Poon T.W."/>
            <person name="Priest M."/>
            <person name="Roberts A."/>
            <person name="Saif S."/>
            <person name="Shea T."/>
            <person name="Sykes S."/>
            <person name="Wortman J."/>
            <person name="Nusbaum C."/>
            <person name="Birren B."/>
        </authorList>
    </citation>
    <scope>NUCLEOTIDE SEQUENCE [LARGE SCALE GENOMIC DNA]</scope>
    <source>
        <strain evidence="2">CHvinca01</strain>
    </source>
</reference>
<dbReference type="EMBL" id="KI680525">
    <property type="protein sequence ID" value="ETL89491.1"/>
    <property type="molecule type" value="Genomic_DNA"/>
</dbReference>